<dbReference type="Gene3D" id="3.40.190.10">
    <property type="entry name" value="Periplasmic binding protein-like II"/>
    <property type="match status" value="2"/>
</dbReference>
<keyword evidence="1" id="KW-1003">Cell membrane</keyword>
<proteinExistence type="predicted"/>
<gene>
    <name evidence="7" type="ORF">GCM10008018_30770</name>
</gene>
<reference evidence="8" key="1">
    <citation type="journal article" date="2019" name="Int. J. Syst. Evol. Microbiol.">
        <title>The Global Catalogue of Microorganisms (GCM) 10K type strain sequencing project: providing services to taxonomists for standard genome sequencing and annotation.</title>
        <authorList>
            <consortium name="The Broad Institute Genomics Platform"/>
            <consortium name="The Broad Institute Genome Sequencing Center for Infectious Disease"/>
            <person name="Wu L."/>
            <person name="Ma J."/>
        </authorList>
    </citation>
    <scope>NUCLEOTIDE SEQUENCE [LARGE SCALE GENOMIC DNA]</scope>
    <source>
        <strain evidence="8">CGMCC 1.15043</strain>
    </source>
</reference>
<dbReference type="PANTHER" id="PTHR43649">
    <property type="entry name" value="ARABINOSE-BINDING PROTEIN-RELATED"/>
    <property type="match status" value="1"/>
</dbReference>
<dbReference type="Proteomes" id="UP000615455">
    <property type="component" value="Unassembled WGS sequence"/>
</dbReference>
<sequence length="533" mass="59939">MKKMKKWFTCGVLITITATSMLGCSSNNAITETKAPVATAATKQKPTKLSVFIASRASDALYTNETLVWKELGKRLNIEFEFTTGDQKTMKDKLPVMIASGEYPDIVSAKVLDFNKYGQSGAFIPLNELITKSAPNIKKYLLDNPEAKSQTIAFDGNLYGVPMLSAVRTSEGPLVRKDWLDRLGLPMPETIDDWYNMLKAFKEKDANGNGSSNDEIPYSSVGSADDTYYLDFADAWGIDLNVDNRWLAENGKLIYTPIDQRAKAYLTTMNKWYSEGLIDKELLSRKEPDYKAAIFNDKVGATTHWVGFVAGFNELPEAKKIPGFHFEVAKPPVLNKGDKALTSRQQLITVPWAWGVSKNNKNVETTMKLFDYVYSDEGQMLLNFGVEGDTFTKGADGTLRYTDKITKNADGSGKALNRIGAQALIGFRQDERYEKANCGSADSCRQLFSYVENKQFRDPSPTLKYSDADFEEYNKITTQINTYADEMMSKFIIGKEPLSKFDDFVAKVKSMNFDKLEKIQDKAYEKYKELSKK</sequence>
<dbReference type="SUPFAM" id="SSF53850">
    <property type="entry name" value="Periplasmic binding protein-like II"/>
    <property type="match status" value="1"/>
</dbReference>
<dbReference type="InterPro" id="IPR006059">
    <property type="entry name" value="SBP"/>
</dbReference>
<feature type="chain" id="PRO_5046613781" evidence="6">
    <location>
        <begin position="30"/>
        <end position="533"/>
    </location>
</feature>
<protein>
    <submittedName>
        <fullName evidence="7">Sugar ABC transporter permease</fullName>
    </submittedName>
</protein>
<organism evidence="7 8">
    <name type="scientific">Paenibacillus marchantiophytorum</name>
    <dbReference type="NCBI Taxonomy" id="1619310"/>
    <lineage>
        <taxon>Bacteria</taxon>
        <taxon>Bacillati</taxon>
        <taxon>Bacillota</taxon>
        <taxon>Bacilli</taxon>
        <taxon>Bacillales</taxon>
        <taxon>Paenibacillaceae</taxon>
        <taxon>Paenibacillus</taxon>
    </lineage>
</organism>
<feature type="signal peptide" evidence="6">
    <location>
        <begin position="1"/>
        <end position="29"/>
    </location>
</feature>
<evidence type="ECO:0000256" key="5">
    <source>
        <dbReference type="ARBA" id="ARBA00023288"/>
    </source>
</evidence>
<dbReference type="InterPro" id="IPR050490">
    <property type="entry name" value="Bact_solute-bd_prot1"/>
</dbReference>
<keyword evidence="4" id="KW-0564">Palmitate</keyword>
<dbReference type="RefSeq" id="WP_189012745.1">
    <property type="nucleotide sequence ID" value="NZ_BMHE01000014.1"/>
</dbReference>
<name>A0ABQ1EQK0_9BACL</name>
<evidence type="ECO:0000256" key="3">
    <source>
        <dbReference type="ARBA" id="ARBA00023136"/>
    </source>
</evidence>
<dbReference type="Pfam" id="PF01547">
    <property type="entry name" value="SBP_bac_1"/>
    <property type="match status" value="1"/>
</dbReference>
<keyword evidence="8" id="KW-1185">Reference proteome</keyword>
<evidence type="ECO:0000256" key="4">
    <source>
        <dbReference type="ARBA" id="ARBA00023139"/>
    </source>
</evidence>
<evidence type="ECO:0000313" key="7">
    <source>
        <dbReference type="EMBL" id="GFZ82758.1"/>
    </source>
</evidence>
<evidence type="ECO:0000313" key="8">
    <source>
        <dbReference type="Proteomes" id="UP000615455"/>
    </source>
</evidence>
<evidence type="ECO:0000256" key="6">
    <source>
        <dbReference type="SAM" id="SignalP"/>
    </source>
</evidence>
<dbReference type="PANTHER" id="PTHR43649:SF33">
    <property type="entry name" value="POLYGALACTURONAN_RHAMNOGALACTURONAN-BINDING PROTEIN YTCQ"/>
    <property type="match status" value="1"/>
</dbReference>
<comment type="caution">
    <text evidence="7">The sequence shown here is derived from an EMBL/GenBank/DDBJ whole genome shotgun (WGS) entry which is preliminary data.</text>
</comment>
<keyword evidence="5" id="KW-0449">Lipoprotein</keyword>
<evidence type="ECO:0000256" key="2">
    <source>
        <dbReference type="ARBA" id="ARBA00022729"/>
    </source>
</evidence>
<dbReference type="PROSITE" id="PS51257">
    <property type="entry name" value="PROKAR_LIPOPROTEIN"/>
    <property type="match status" value="1"/>
</dbReference>
<evidence type="ECO:0000256" key="1">
    <source>
        <dbReference type="ARBA" id="ARBA00022475"/>
    </source>
</evidence>
<accession>A0ABQ1EQK0</accession>
<keyword evidence="3" id="KW-0472">Membrane</keyword>
<keyword evidence="2 6" id="KW-0732">Signal</keyword>
<dbReference type="EMBL" id="BMHE01000014">
    <property type="protein sequence ID" value="GFZ82758.1"/>
    <property type="molecule type" value="Genomic_DNA"/>
</dbReference>